<evidence type="ECO:0000256" key="2">
    <source>
        <dbReference type="ARBA" id="ARBA00022485"/>
    </source>
</evidence>
<gene>
    <name evidence="9" type="ordered locus">Mtc_0776</name>
</gene>
<dbReference type="CDD" id="cd02068">
    <property type="entry name" value="radical_SAM_B12_BD"/>
    <property type="match status" value="1"/>
</dbReference>
<dbReference type="GeneID" id="11970670"/>
<feature type="domain" description="Radical SAM core" evidence="8">
    <location>
        <begin position="135"/>
        <end position="364"/>
    </location>
</feature>
<dbReference type="NCBIfam" id="TIGR04013">
    <property type="entry name" value="B12_SAM_MJ_1487"/>
    <property type="match status" value="1"/>
</dbReference>
<dbReference type="GO" id="GO:0051539">
    <property type="term" value="F:4 iron, 4 sulfur cluster binding"/>
    <property type="evidence" value="ECO:0007669"/>
    <property type="project" value="UniProtKB-KW"/>
</dbReference>
<evidence type="ECO:0000256" key="4">
    <source>
        <dbReference type="ARBA" id="ARBA00022723"/>
    </source>
</evidence>
<keyword evidence="4" id="KW-0479">Metal-binding</keyword>
<comment type="cofactor">
    <cofactor evidence="1">
        <name>[4Fe-4S] cluster</name>
        <dbReference type="ChEBI" id="CHEBI:49883"/>
    </cofactor>
</comment>
<dbReference type="InterPro" id="IPR006158">
    <property type="entry name" value="Cobalamin-bd"/>
</dbReference>
<keyword evidence="6" id="KW-0411">Iron-sulfur</keyword>
<dbReference type="STRING" id="1041930.Mtc_0776"/>
<dbReference type="OrthoDB" id="2305at2157"/>
<dbReference type="HOGENOM" id="CLU_042889_0_0_2"/>
<dbReference type="PANTHER" id="PTHR43409">
    <property type="entry name" value="ANAEROBIC MAGNESIUM-PROTOPORPHYRIN IX MONOMETHYL ESTER CYCLASE-RELATED"/>
    <property type="match status" value="1"/>
</dbReference>
<dbReference type="InterPro" id="IPR023404">
    <property type="entry name" value="rSAM_horseshoe"/>
</dbReference>
<dbReference type="InterPro" id="IPR020612">
    <property type="entry name" value="Methylthiotransferase_CS"/>
</dbReference>
<dbReference type="InterPro" id="IPR023980">
    <property type="entry name" value="CHP04013_B12-bd/rSAM"/>
</dbReference>
<dbReference type="SFLD" id="SFLDG01082">
    <property type="entry name" value="B12-binding_domain_containing"/>
    <property type="match status" value="1"/>
</dbReference>
<dbReference type="Pfam" id="PF02310">
    <property type="entry name" value="B12-binding"/>
    <property type="match status" value="1"/>
</dbReference>
<evidence type="ECO:0000256" key="1">
    <source>
        <dbReference type="ARBA" id="ARBA00001966"/>
    </source>
</evidence>
<evidence type="ECO:0000313" key="9">
    <source>
        <dbReference type="EMBL" id="AFC99538.1"/>
    </source>
</evidence>
<keyword evidence="5" id="KW-0408">Iron</keyword>
<dbReference type="Gene3D" id="3.80.30.20">
    <property type="entry name" value="tm_1862 like domain"/>
    <property type="match status" value="1"/>
</dbReference>
<dbReference type="EMBL" id="CP003243">
    <property type="protein sequence ID" value="AFC99538.1"/>
    <property type="molecule type" value="Genomic_DNA"/>
</dbReference>
<dbReference type="Pfam" id="PF04055">
    <property type="entry name" value="Radical_SAM"/>
    <property type="match status" value="1"/>
</dbReference>
<feature type="domain" description="B12-binding" evidence="7">
    <location>
        <begin position="1"/>
        <end position="105"/>
    </location>
</feature>
<evidence type="ECO:0000313" key="10">
    <source>
        <dbReference type="Proteomes" id="UP000005233"/>
    </source>
</evidence>
<dbReference type="CDD" id="cd01335">
    <property type="entry name" value="Radical_SAM"/>
    <property type="match status" value="1"/>
</dbReference>
<keyword evidence="2" id="KW-0004">4Fe-4S</keyword>
<keyword evidence="10" id="KW-1185">Reference proteome</keyword>
<dbReference type="InterPro" id="IPR007197">
    <property type="entry name" value="rSAM"/>
</dbReference>
<evidence type="ECO:0000256" key="3">
    <source>
        <dbReference type="ARBA" id="ARBA00022691"/>
    </source>
</evidence>
<dbReference type="Gene3D" id="3.40.50.280">
    <property type="entry name" value="Cobalamin-binding domain"/>
    <property type="match status" value="1"/>
</dbReference>
<dbReference type="InterPro" id="IPR006638">
    <property type="entry name" value="Elp3/MiaA/NifB-like_rSAM"/>
</dbReference>
<accession>H8I9C0</accession>
<sequence>MHRVSFRWNPKNRYSIAALRAVLDFGLVRQPVDGIMLYSFASPQARQVYAEVDAANTDTIFIAGGPHPSGCPEEALEHFDYVVVGEGEETLPELVAAISEGRDVSSVKGIAFKERGKVVFTGRRDEADLDRYPPFKPPLYGPIEITRGCPWGCAYCQTPGLFGRHMRHRSVEAICKYDKYYEDKRFVSPNAFAYGSNGITPNYEAVEKLLRSLSGNVYFGTFPSEVRPEFVTARMLELVNAYCANKELHLGGQSGSDRMLRAIHRGHSAADIVIAVERARDAGLTPVVDFIFGLPGEREEDQRLTLELISSIVKEGGKVRAHRFMPLPGTELANARPEPLSPEVDKLLGKLALEKKLTGSWSGRQ</sequence>
<dbReference type="InterPro" id="IPR051198">
    <property type="entry name" value="BchE-like"/>
</dbReference>
<dbReference type="PROSITE" id="PS51918">
    <property type="entry name" value="RADICAL_SAM"/>
    <property type="match status" value="1"/>
</dbReference>
<keyword evidence="3" id="KW-0949">S-adenosyl-L-methionine</keyword>
<dbReference type="GO" id="GO:0046872">
    <property type="term" value="F:metal ion binding"/>
    <property type="evidence" value="ECO:0007669"/>
    <property type="project" value="UniProtKB-KW"/>
</dbReference>
<proteinExistence type="predicted"/>
<protein>
    <submittedName>
        <fullName evidence="9">B12-binding domain/radical SAM domain protein, MJ_1487 family</fullName>
    </submittedName>
</protein>
<name>H8I9C0_METCZ</name>
<dbReference type="GO" id="GO:0003824">
    <property type="term" value="F:catalytic activity"/>
    <property type="evidence" value="ECO:0007669"/>
    <property type="project" value="InterPro"/>
</dbReference>
<dbReference type="RefSeq" id="WP_014405377.1">
    <property type="nucleotide sequence ID" value="NC_017034.1"/>
</dbReference>
<dbReference type="SUPFAM" id="SSF102114">
    <property type="entry name" value="Radical SAM enzymes"/>
    <property type="match status" value="1"/>
</dbReference>
<dbReference type="GO" id="GO:0031419">
    <property type="term" value="F:cobalamin binding"/>
    <property type="evidence" value="ECO:0007669"/>
    <property type="project" value="InterPro"/>
</dbReference>
<dbReference type="PROSITE" id="PS51332">
    <property type="entry name" value="B12_BINDING"/>
    <property type="match status" value="1"/>
</dbReference>
<dbReference type="Proteomes" id="UP000005233">
    <property type="component" value="Chromosome"/>
</dbReference>
<dbReference type="SMART" id="SM00729">
    <property type="entry name" value="Elp3"/>
    <property type="match status" value="1"/>
</dbReference>
<dbReference type="InterPro" id="IPR058240">
    <property type="entry name" value="rSAM_sf"/>
</dbReference>
<evidence type="ECO:0000259" key="7">
    <source>
        <dbReference type="PROSITE" id="PS51332"/>
    </source>
</evidence>
<reference evidence="9 10" key="1">
    <citation type="journal article" date="2012" name="J. Bacteriol.">
        <title>Complete genome sequence of a thermophilic methanogen, Methanocella conradii HZ254, isolated from Chinese rice field soil.</title>
        <authorList>
            <person name="Lu Z."/>
            <person name="Lu Y."/>
        </authorList>
    </citation>
    <scope>NUCLEOTIDE SEQUENCE [LARGE SCALE GENOMIC DNA]</scope>
    <source>
        <strain evidence="10">DSM 24694 / JCM 17849 / CGMCC 1.5162 / HZ254</strain>
    </source>
</reference>
<evidence type="ECO:0000256" key="5">
    <source>
        <dbReference type="ARBA" id="ARBA00023004"/>
    </source>
</evidence>
<evidence type="ECO:0000259" key="8">
    <source>
        <dbReference type="PROSITE" id="PS51918"/>
    </source>
</evidence>
<dbReference type="KEGG" id="mez:Mtc_0776"/>
<dbReference type="PANTHER" id="PTHR43409:SF17">
    <property type="entry name" value="METHYLTHIOTRANSFERASE MJ0865-RELATED"/>
    <property type="match status" value="1"/>
</dbReference>
<evidence type="ECO:0000256" key="6">
    <source>
        <dbReference type="ARBA" id="ARBA00023014"/>
    </source>
</evidence>
<organism evidence="9 10">
    <name type="scientific">Methanocella conradii (strain DSM 24694 / JCM 17849 / CGMCC 1.5162 / HZ254)</name>
    <dbReference type="NCBI Taxonomy" id="1041930"/>
    <lineage>
        <taxon>Archaea</taxon>
        <taxon>Methanobacteriati</taxon>
        <taxon>Methanobacteriota</taxon>
        <taxon>Stenosarchaea group</taxon>
        <taxon>Methanomicrobia</taxon>
        <taxon>Methanocellales</taxon>
        <taxon>Methanocellaceae</taxon>
        <taxon>Methanocella</taxon>
    </lineage>
</organism>
<dbReference type="SFLD" id="SFLDS00029">
    <property type="entry name" value="Radical_SAM"/>
    <property type="match status" value="1"/>
</dbReference>
<dbReference type="eggNOG" id="arCOG01356">
    <property type="taxonomic scope" value="Archaea"/>
</dbReference>
<dbReference type="AlphaFoldDB" id="H8I9C0"/>
<dbReference type="PROSITE" id="PS01278">
    <property type="entry name" value="MTTASE_RADICAL"/>
    <property type="match status" value="1"/>
</dbReference>